<evidence type="ECO:0000256" key="2">
    <source>
        <dbReference type="ARBA" id="ARBA00022475"/>
    </source>
</evidence>
<evidence type="ECO:0000313" key="13">
    <source>
        <dbReference type="EMBL" id="MBE1237127.1"/>
    </source>
</evidence>
<sequence>MKAKILTLAVAALCVAPLAAGAQNSDAGAKDREAGLTHTKAEREYLARLGDCVACHTSDPNKPFAGGTSFHTPIGIMYATNITPDPTYGIGTYTLEEFTRAVRDGVRKDGGRLYPAMPYPSYTKISDDDIRGLYEYFMNDVAPLAVENKKNEIPWLISMRWPLGIWNTVFNDPGRYTPDATKSEEWNRGAYLVQSLGHCGTCHTPRGLVFAEKGLDEKSKDFLGGAVFEGWYSVPLTGPTGFTPEQLKADLRQGLSAHNAISGPMSLVVTNSTQHLTEKDMDSIVTYLMSLQTPAPAETTVARGARDYAEYCAMCHGPQGKGIPFVVPALAGNRLVVAEDPATTIKIVAYGGKSPATEARVPLTMPAYRSEMSDEQLAGILTFLRQSWGNQASPVTIKQVRKSLVEGY</sequence>
<feature type="binding site" description="covalent" evidence="9">
    <location>
        <position position="55"/>
    </location>
    <ligand>
        <name>heme c</name>
        <dbReference type="ChEBI" id="CHEBI:61717"/>
        <label>1</label>
    </ligand>
</feature>
<feature type="signal peptide" evidence="11">
    <location>
        <begin position="1"/>
        <end position="22"/>
    </location>
</feature>
<name>A0A8J7CPL2_9PROT</name>
<keyword evidence="4 10" id="KW-0479">Metal-binding</keyword>
<dbReference type="InterPro" id="IPR036909">
    <property type="entry name" value="Cyt_c-like_dom_sf"/>
</dbReference>
<reference evidence="13" key="1">
    <citation type="submission" date="2020-10" db="EMBL/GenBank/DDBJ databases">
        <title>Genome sequence of the unusual species of purple photosynthetic bacteria, Phaeovibrio sulfidiphilus DSM 23193, type strain.</title>
        <authorList>
            <person name="Kyndt J.A."/>
            <person name="Meyer T.E."/>
        </authorList>
    </citation>
    <scope>NUCLEOTIDE SEQUENCE</scope>
    <source>
        <strain evidence="13">DSM 23193</strain>
    </source>
</reference>
<feature type="binding site" description="covalent" evidence="9">
    <location>
        <position position="52"/>
    </location>
    <ligand>
        <name>heme c</name>
        <dbReference type="ChEBI" id="CHEBI:61717"/>
        <label>1</label>
    </ligand>
</feature>
<feature type="domain" description="Cytochrome c" evidence="12">
    <location>
        <begin position="184"/>
        <end position="292"/>
    </location>
</feature>
<protein>
    <submittedName>
        <fullName evidence="13">Cytochrome c</fullName>
    </submittedName>
</protein>
<feature type="binding site" description="axial binding residue" evidence="10">
    <location>
        <position position="203"/>
    </location>
    <ligand>
        <name>heme c</name>
        <dbReference type="ChEBI" id="CHEBI:61717"/>
        <label>2</label>
    </ligand>
    <ligandPart>
        <name>Fe</name>
        <dbReference type="ChEBI" id="CHEBI:18248"/>
    </ligandPart>
</feature>
<dbReference type="AlphaFoldDB" id="A0A8J7CPL2"/>
<proteinExistence type="predicted"/>
<feature type="binding site" description="covalent" evidence="9">
    <location>
        <position position="312"/>
    </location>
    <ligand>
        <name>heme c</name>
        <dbReference type="ChEBI" id="CHEBI:61717"/>
        <label>3</label>
    </ligand>
</feature>
<gene>
    <name evidence="13" type="ORF">IHV25_05635</name>
</gene>
<comment type="caution">
    <text evidence="13">The sequence shown here is derived from an EMBL/GenBank/DDBJ whole genome shotgun (WGS) entry which is preliminary data.</text>
</comment>
<dbReference type="Pfam" id="PF13442">
    <property type="entry name" value="Cytochrome_CBB3"/>
    <property type="match status" value="1"/>
</dbReference>
<dbReference type="InterPro" id="IPR051459">
    <property type="entry name" value="Cytochrome_c-type_DH"/>
</dbReference>
<dbReference type="InterPro" id="IPR009056">
    <property type="entry name" value="Cyt_c-like_dom"/>
</dbReference>
<evidence type="ECO:0000256" key="3">
    <source>
        <dbReference type="ARBA" id="ARBA00022617"/>
    </source>
</evidence>
<feature type="binding site" description="axial binding residue" evidence="10">
    <location>
        <position position="316"/>
    </location>
    <ligand>
        <name>heme c</name>
        <dbReference type="ChEBI" id="CHEBI:61717"/>
        <label>3</label>
    </ligand>
    <ligandPart>
        <name>Fe</name>
        <dbReference type="ChEBI" id="CHEBI:18248"/>
    </ligandPart>
</feature>
<feature type="binding site" description="covalent" evidence="9">
    <location>
        <position position="199"/>
    </location>
    <ligand>
        <name>heme c</name>
        <dbReference type="ChEBI" id="CHEBI:61717"/>
        <label>2</label>
    </ligand>
</feature>
<evidence type="ECO:0000256" key="7">
    <source>
        <dbReference type="ARBA" id="ARBA00023004"/>
    </source>
</evidence>
<dbReference type="GO" id="GO:0005506">
    <property type="term" value="F:iron ion binding"/>
    <property type="evidence" value="ECO:0007669"/>
    <property type="project" value="InterPro"/>
</dbReference>
<dbReference type="GO" id="GO:0020037">
    <property type="term" value="F:heme binding"/>
    <property type="evidence" value="ECO:0007669"/>
    <property type="project" value="InterPro"/>
</dbReference>
<dbReference type="GO" id="GO:0009055">
    <property type="term" value="F:electron transfer activity"/>
    <property type="evidence" value="ECO:0007669"/>
    <property type="project" value="InterPro"/>
</dbReference>
<evidence type="ECO:0000259" key="12">
    <source>
        <dbReference type="PROSITE" id="PS51007"/>
    </source>
</evidence>
<feature type="binding site" description="axial binding residue" evidence="10">
    <location>
        <position position="56"/>
    </location>
    <ligand>
        <name>heme c</name>
        <dbReference type="ChEBI" id="CHEBI:61717"/>
        <label>1</label>
    </ligand>
    <ligandPart>
        <name>Fe</name>
        <dbReference type="ChEBI" id="CHEBI:18248"/>
    </ligandPart>
</feature>
<evidence type="ECO:0000256" key="4">
    <source>
        <dbReference type="ARBA" id="ARBA00022723"/>
    </source>
</evidence>
<dbReference type="EMBL" id="JACZHT010000003">
    <property type="protein sequence ID" value="MBE1237127.1"/>
    <property type="molecule type" value="Genomic_DNA"/>
</dbReference>
<dbReference type="SUPFAM" id="SSF46626">
    <property type="entry name" value="Cytochrome c"/>
    <property type="match status" value="3"/>
</dbReference>
<keyword evidence="2" id="KW-1003">Cell membrane</keyword>
<evidence type="ECO:0000256" key="6">
    <source>
        <dbReference type="ARBA" id="ARBA00022737"/>
    </source>
</evidence>
<dbReference type="PANTHER" id="PTHR35008:SF8">
    <property type="entry name" value="ALCOHOL DEHYDROGENASE CYTOCHROME C SUBUNIT"/>
    <property type="match status" value="1"/>
</dbReference>
<dbReference type="PIRSF" id="PIRSF000018">
    <property type="entry name" value="Mb_ADH_cyt_c"/>
    <property type="match status" value="1"/>
</dbReference>
<evidence type="ECO:0000313" key="14">
    <source>
        <dbReference type="Proteomes" id="UP000631034"/>
    </source>
</evidence>
<dbReference type="GO" id="GO:0016614">
    <property type="term" value="F:oxidoreductase activity, acting on CH-OH group of donors"/>
    <property type="evidence" value="ECO:0007669"/>
    <property type="project" value="InterPro"/>
</dbReference>
<evidence type="ECO:0000256" key="5">
    <source>
        <dbReference type="ARBA" id="ARBA00022729"/>
    </source>
</evidence>
<accession>A0A8J7CPL2</accession>
<keyword evidence="6" id="KW-0677">Repeat</keyword>
<dbReference type="GO" id="GO:0005886">
    <property type="term" value="C:plasma membrane"/>
    <property type="evidence" value="ECO:0007669"/>
    <property type="project" value="UniProtKB-SubCell"/>
</dbReference>
<evidence type="ECO:0000256" key="1">
    <source>
        <dbReference type="ARBA" id="ARBA00004236"/>
    </source>
</evidence>
<dbReference type="PROSITE" id="PS51007">
    <property type="entry name" value="CYTC"/>
    <property type="match status" value="3"/>
</dbReference>
<dbReference type="InterPro" id="IPR014353">
    <property type="entry name" value="Membr-bd_ADH_cyt_c"/>
</dbReference>
<keyword evidence="5 11" id="KW-0732">Signal</keyword>
<keyword evidence="14" id="KW-1185">Reference proteome</keyword>
<dbReference type="Proteomes" id="UP000631034">
    <property type="component" value="Unassembled WGS sequence"/>
</dbReference>
<keyword evidence="7 10" id="KW-0408">Iron</keyword>
<evidence type="ECO:0000256" key="11">
    <source>
        <dbReference type="SAM" id="SignalP"/>
    </source>
</evidence>
<comment type="subcellular location">
    <subcellularLocation>
        <location evidence="1">Cell membrane</location>
    </subcellularLocation>
</comment>
<dbReference type="Gene3D" id="1.10.760.10">
    <property type="entry name" value="Cytochrome c-like domain"/>
    <property type="match status" value="2"/>
</dbReference>
<dbReference type="RefSeq" id="WP_192534131.1">
    <property type="nucleotide sequence ID" value="NZ_JACZHT010000003.1"/>
</dbReference>
<dbReference type="PANTHER" id="PTHR35008">
    <property type="entry name" value="BLL4482 PROTEIN-RELATED"/>
    <property type="match status" value="1"/>
</dbReference>
<evidence type="ECO:0000256" key="10">
    <source>
        <dbReference type="PIRSR" id="PIRSR000018-51"/>
    </source>
</evidence>
<keyword evidence="3 9" id="KW-0349">Heme</keyword>
<comment type="cofactor">
    <cofactor evidence="9">
        <name>heme c</name>
        <dbReference type="ChEBI" id="CHEBI:61717"/>
    </cofactor>
    <text evidence="9">Binds 3 heme c groups covalently per subunit.</text>
</comment>
<evidence type="ECO:0000256" key="8">
    <source>
        <dbReference type="ARBA" id="ARBA00023136"/>
    </source>
</evidence>
<keyword evidence="8" id="KW-0472">Membrane</keyword>
<feature type="domain" description="Cytochrome c" evidence="12">
    <location>
        <begin position="299"/>
        <end position="388"/>
    </location>
</feature>
<feature type="chain" id="PRO_5035219400" evidence="11">
    <location>
        <begin position="23"/>
        <end position="408"/>
    </location>
</feature>
<feature type="binding site" description="covalent" evidence="9">
    <location>
        <position position="315"/>
    </location>
    <ligand>
        <name>heme c</name>
        <dbReference type="ChEBI" id="CHEBI:61717"/>
        <label>3</label>
    </ligand>
</feature>
<feature type="binding site" description="covalent" evidence="9">
    <location>
        <position position="202"/>
    </location>
    <ligand>
        <name>heme c</name>
        <dbReference type="ChEBI" id="CHEBI:61717"/>
        <label>2</label>
    </ligand>
</feature>
<organism evidence="13 14">
    <name type="scientific">Phaeovibrio sulfidiphilus</name>
    <dbReference type="NCBI Taxonomy" id="1220600"/>
    <lineage>
        <taxon>Bacteria</taxon>
        <taxon>Pseudomonadati</taxon>
        <taxon>Pseudomonadota</taxon>
        <taxon>Alphaproteobacteria</taxon>
        <taxon>Rhodospirillales</taxon>
        <taxon>Rhodospirillaceae</taxon>
        <taxon>Phaeovibrio</taxon>
    </lineage>
</organism>
<feature type="domain" description="Cytochrome c" evidence="12">
    <location>
        <begin position="30"/>
        <end position="141"/>
    </location>
</feature>
<evidence type="ECO:0000256" key="9">
    <source>
        <dbReference type="PIRSR" id="PIRSR000018-50"/>
    </source>
</evidence>